<dbReference type="Proteomes" id="UP001231109">
    <property type="component" value="Unassembled WGS sequence"/>
</dbReference>
<evidence type="ECO:0000256" key="2">
    <source>
        <dbReference type="SAM" id="SignalP"/>
    </source>
</evidence>
<keyword evidence="1" id="KW-1133">Transmembrane helix</keyword>
<comment type="caution">
    <text evidence="3">The sequence shown here is derived from an EMBL/GenBank/DDBJ whole genome shotgun (WGS) entry which is preliminary data.</text>
</comment>
<feature type="signal peptide" evidence="2">
    <location>
        <begin position="1"/>
        <end position="23"/>
    </location>
</feature>
<protein>
    <submittedName>
        <fullName evidence="3">PEP-CTERM sorting domain-containing protein</fullName>
    </submittedName>
</protein>
<gene>
    <name evidence="3" type="ORF">ORJ04_16790</name>
</gene>
<dbReference type="RefSeq" id="WP_305976902.1">
    <property type="nucleotide sequence ID" value="NZ_JAPJDZ010000057.1"/>
</dbReference>
<dbReference type="EMBL" id="JAPJDZ010000057">
    <property type="protein sequence ID" value="MDP5137615.1"/>
    <property type="molecule type" value="Genomic_DNA"/>
</dbReference>
<evidence type="ECO:0000313" key="3">
    <source>
        <dbReference type="EMBL" id="MDP5137615.1"/>
    </source>
</evidence>
<accession>A0ABT9I2K9</accession>
<organism evidence="3 4">
    <name type="scientific">Rheinheimera baltica</name>
    <dbReference type="NCBI Taxonomy" id="67576"/>
    <lineage>
        <taxon>Bacteria</taxon>
        <taxon>Pseudomonadati</taxon>
        <taxon>Pseudomonadota</taxon>
        <taxon>Gammaproteobacteria</taxon>
        <taxon>Chromatiales</taxon>
        <taxon>Chromatiaceae</taxon>
        <taxon>Rheinheimera</taxon>
    </lineage>
</organism>
<keyword evidence="1" id="KW-0472">Membrane</keyword>
<sequence>MKNAFIFAAALFVVGFFTTTAQATPITIDVHYNGMENGSENISASLLGRSSTVMAGMISFSHSNPSAPLPFNFDGDLLAFCIEFSQMLNTSQTMQYTITAAHQWFSALQADAITRLYTGFGSQTGTARNDAAFQLALWELVYDFNGTDFTGLSLASGNFKANRQSTSVTLANSWLNQLANVTSQHTMFVMTNAYSQNQLIFTGNNGTPFNEPLPVSAPATFGIFSLGLFGLALRRRLR</sequence>
<evidence type="ECO:0000256" key="1">
    <source>
        <dbReference type="SAM" id="Phobius"/>
    </source>
</evidence>
<feature type="transmembrane region" description="Helical" evidence="1">
    <location>
        <begin position="215"/>
        <end position="233"/>
    </location>
</feature>
<feature type="chain" id="PRO_5045647426" evidence="2">
    <location>
        <begin position="24"/>
        <end position="238"/>
    </location>
</feature>
<name>A0ABT9I2K9_9GAMM</name>
<keyword evidence="2" id="KW-0732">Signal</keyword>
<keyword evidence="4" id="KW-1185">Reference proteome</keyword>
<evidence type="ECO:0000313" key="4">
    <source>
        <dbReference type="Proteomes" id="UP001231109"/>
    </source>
</evidence>
<keyword evidence="1" id="KW-0812">Transmembrane</keyword>
<reference evidence="3 4" key="1">
    <citation type="submission" date="2022-11" db="EMBL/GenBank/DDBJ databases">
        <title>Viruses from the air-sea interface of a natural surface slick.</title>
        <authorList>
            <person name="Rahlff J."/>
            <person name="Holmfeldt K."/>
        </authorList>
    </citation>
    <scope>NUCLEOTIDE SEQUENCE [LARGE SCALE GENOMIC DNA]</scope>
    <source>
        <strain evidence="3 4">SMS4</strain>
    </source>
</reference>
<proteinExistence type="predicted"/>